<dbReference type="EMBL" id="HACM01010412">
    <property type="protein sequence ID" value="CRZ10854.1"/>
    <property type="molecule type" value="Transcribed_RNA"/>
</dbReference>
<protein>
    <submittedName>
        <fullName evidence="1">Uncharacterized protein</fullName>
    </submittedName>
</protein>
<organism evidence="1">
    <name type="scientific">Spongospora subterranea</name>
    <dbReference type="NCBI Taxonomy" id="70186"/>
    <lineage>
        <taxon>Eukaryota</taxon>
        <taxon>Sar</taxon>
        <taxon>Rhizaria</taxon>
        <taxon>Endomyxa</taxon>
        <taxon>Phytomyxea</taxon>
        <taxon>Plasmodiophorida</taxon>
        <taxon>Plasmodiophoridae</taxon>
        <taxon>Spongospora</taxon>
    </lineage>
</organism>
<sequence length="337" mass="37889">ALLALYKWPNTVSIVWEYNTLITIMTSGASDETIMVECQICLQPVNIVALQTSHYDGACPGPPEQSLAIAVSRDEVTTRGRAKTDRVDVFDDDFLNAARWSRRKVMSESKDSLLSPGQKRLRSKAVMTSVNPELLDVTLDALLNNLDQLAIDSLKLLASQSIELPREVISRLISGITSESSSWPTSVMCFIAANELLLLDPLLWVPLDPDWNYFSDLLLQVISTPHEYVKVNSLVSLQKRITVTKLYVTSFHRDIALRKQEGSDCRTSILRRQVEFAASRRRIPLSGVLDELSQVYLFAQLAINDEGQGLVPRELRLEIFAIAETFQRSMNNSFPEM</sequence>
<proteinExistence type="predicted"/>
<dbReference type="AlphaFoldDB" id="A0A0H5RQ73"/>
<accession>A0A0H5RQ73</accession>
<feature type="non-terminal residue" evidence="1">
    <location>
        <position position="1"/>
    </location>
</feature>
<name>A0A0H5RQ73_9EUKA</name>
<evidence type="ECO:0000313" key="1">
    <source>
        <dbReference type="EMBL" id="CRZ10854.1"/>
    </source>
</evidence>
<reference evidence="1" key="1">
    <citation type="submission" date="2015-04" db="EMBL/GenBank/DDBJ databases">
        <title>The genome sequence of the plant pathogenic Rhizarian Plasmodiophora brassicae reveals insights in its biotrophic life cycle and the origin of chitin synthesis.</title>
        <authorList>
            <person name="Schwelm A."/>
            <person name="Fogelqvist J."/>
            <person name="Knaust A."/>
            <person name="Julke S."/>
            <person name="Lilja T."/>
            <person name="Dhandapani V."/>
            <person name="Bonilla-Rosso G."/>
            <person name="Karlsson M."/>
            <person name="Shevchenko A."/>
            <person name="Choi S.R."/>
            <person name="Kim H.G."/>
            <person name="Park J.Y."/>
            <person name="Lim Y.P."/>
            <person name="Ludwig-Muller J."/>
            <person name="Dixelius C."/>
        </authorList>
    </citation>
    <scope>NUCLEOTIDE SEQUENCE</scope>
    <source>
        <tissue evidence="1">Potato root galls</tissue>
    </source>
</reference>